<proteinExistence type="predicted"/>
<dbReference type="InterPro" id="IPR027267">
    <property type="entry name" value="AH/BAR_dom_sf"/>
</dbReference>
<dbReference type="Pfam" id="PF00611">
    <property type="entry name" value="FCH"/>
    <property type="match status" value="1"/>
</dbReference>
<gene>
    <name evidence="7" type="ORF">MPDQ_002193</name>
</gene>
<evidence type="ECO:0000256" key="4">
    <source>
        <dbReference type="SAM" id="MobiDB-lite"/>
    </source>
</evidence>
<protein>
    <recommendedName>
        <fullName evidence="9">Rho-GAP domain-containing protein</fullName>
    </recommendedName>
</protein>
<comment type="caution">
    <text evidence="7">The sequence shown here is derived from an EMBL/GenBank/DDBJ whole genome shotgun (WGS) entry which is preliminary data.</text>
</comment>
<dbReference type="GO" id="GO:0005096">
    <property type="term" value="F:GTPase activator activity"/>
    <property type="evidence" value="ECO:0007669"/>
    <property type="project" value="UniProtKB-KW"/>
</dbReference>
<feature type="compositionally biased region" description="Polar residues" evidence="4">
    <location>
        <begin position="351"/>
        <end position="364"/>
    </location>
</feature>
<dbReference type="SMART" id="SM00055">
    <property type="entry name" value="FCH"/>
    <property type="match status" value="1"/>
</dbReference>
<dbReference type="InterPro" id="IPR031160">
    <property type="entry name" value="F_BAR_dom"/>
</dbReference>
<keyword evidence="1" id="KW-0343">GTPase activation</keyword>
<keyword evidence="8" id="KW-1185">Reference proteome</keyword>
<dbReference type="Gene3D" id="1.10.555.10">
    <property type="entry name" value="Rho GTPase activation protein"/>
    <property type="match status" value="1"/>
</dbReference>
<dbReference type="SUPFAM" id="SSF48350">
    <property type="entry name" value="GTPase activation domain, GAP"/>
    <property type="match status" value="1"/>
</dbReference>
<dbReference type="InterPro" id="IPR000198">
    <property type="entry name" value="RhoGAP_dom"/>
</dbReference>
<dbReference type="EMBL" id="VIFY01000167">
    <property type="protein sequence ID" value="TQB69185.1"/>
    <property type="molecule type" value="Genomic_DNA"/>
</dbReference>
<feature type="compositionally biased region" description="Low complexity" evidence="4">
    <location>
        <begin position="12"/>
        <end position="27"/>
    </location>
</feature>
<name>A0A507QPR5_MONPU</name>
<feature type="compositionally biased region" description="Low complexity" evidence="4">
    <location>
        <begin position="373"/>
        <end position="387"/>
    </location>
</feature>
<sequence>MADRVSDPPSSPGVSNGPVAPHTTSVPAPTPAPVPDDVKARLDKVIYSDIGITTLLARLKQSVASAKDFSAFLKKRASVEEEHAQGVKKLSRAGIEIAARPENRQGTYSQSYKEINRIYERAAEHGLQFAVSVQQMADDLHELATNMERSRKHWKQIGLNAEKKVADAESLAEKAKAKYESLAEQYERVKTGDKQGGKFGLKGHKSAAQLEEELHRKVQQADSDYASKVQSAQAARQELISTHRPQTVRNLQQLITECDSGLTLQVQKFATFNEKLLVGQALSISPLKAGQTGGPRTLQDIVQQIDNQKDFNDYILAKEKDPGAVSRQQVQYDRHPSLAPSPAPAPPPSAQNKRQSILQPLKTISQQSPPPSQASSEPPQLPSISPIQPSPNTPQVEPSSPKPKLQIVNPSHPEEPGYEQPTQTPAPIRDPSPLPLPRNGIKNDLPPVRPVFGVSLNELYARDGTAVPLIVYQCFQATELFGLEIEGIYRLSGSANHISHMKALFDNDASQVDFTNPENFYHDINSVAGLLKQFFRELPDPLFTSDSYADFIDAARIEDDIQRRDSLHALINNLPDAHYATLRALILHLNKVQEHYLQNRMNAGNLAICFGPTLMSANSGGNIADAAWQVRVIETILLNTFQIFDDD</sequence>
<reference evidence="7 8" key="1">
    <citation type="submission" date="2019-06" db="EMBL/GenBank/DDBJ databases">
        <title>Wine fermentation using esterase from Monascus purpureus.</title>
        <authorList>
            <person name="Geng C."/>
            <person name="Zhang Y."/>
        </authorList>
    </citation>
    <scope>NUCLEOTIDE SEQUENCE [LARGE SCALE GENOMIC DNA]</scope>
    <source>
        <strain evidence="7">HQ1</strain>
    </source>
</reference>
<dbReference type="Gene3D" id="1.20.1270.60">
    <property type="entry name" value="Arfaptin homology (AH) domain/BAR domain"/>
    <property type="match status" value="1"/>
</dbReference>
<organism evidence="7 8">
    <name type="scientific">Monascus purpureus</name>
    <name type="common">Red mold</name>
    <name type="synonym">Monascus anka</name>
    <dbReference type="NCBI Taxonomy" id="5098"/>
    <lineage>
        <taxon>Eukaryota</taxon>
        <taxon>Fungi</taxon>
        <taxon>Dikarya</taxon>
        <taxon>Ascomycota</taxon>
        <taxon>Pezizomycotina</taxon>
        <taxon>Eurotiomycetes</taxon>
        <taxon>Eurotiomycetidae</taxon>
        <taxon>Eurotiales</taxon>
        <taxon>Aspergillaceae</taxon>
        <taxon>Monascus</taxon>
    </lineage>
</organism>
<dbReference type="CDD" id="cd07652">
    <property type="entry name" value="F-BAR_Rgd1"/>
    <property type="match status" value="1"/>
</dbReference>
<dbReference type="InterPro" id="IPR008936">
    <property type="entry name" value="Rho_GTPase_activation_prot"/>
</dbReference>
<dbReference type="STRING" id="5098.A0A507QPR5"/>
<feature type="region of interest" description="Disordered" evidence="4">
    <location>
        <begin position="1"/>
        <end position="35"/>
    </location>
</feature>
<dbReference type="SUPFAM" id="SSF103657">
    <property type="entry name" value="BAR/IMD domain-like"/>
    <property type="match status" value="1"/>
</dbReference>
<dbReference type="AlphaFoldDB" id="A0A507QPR5"/>
<dbReference type="GO" id="GO:0007165">
    <property type="term" value="P:signal transduction"/>
    <property type="evidence" value="ECO:0007669"/>
    <property type="project" value="InterPro"/>
</dbReference>
<evidence type="ECO:0000256" key="2">
    <source>
        <dbReference type="PROSITE-ProRule" id="PRU01077"/>
    </source>
</evidence>
<dbReference type="Proteomes" id="UP000319663">
    <property type="component" value="Unassembled WGS sequence"/>
</dbReference>
<evidence type="ECO:0000259" key="6">
    <source>
        <dbReference type="PROSITE" id="PS51741"/>
    </source>
</evidence>
<feature type="domain" description="F-BAR" evidence="6">
    <location>
        <begin position="36"/>
        <end position="310"/>
    </location>
</feature>
<evidence type="ECO:0000259" key="5">
    <source>
        <dbReference type="PROSITE" id="PS50238"/>
    </source>
</evidence>
<dbReference type="PROSITE" id="PS51741">
    <property type="entry name" value="F_BAR"/>
    <property type="match status" value="1"/>
</dbReference>
<evidence type="ECO:0000256" key="1">
    <source>
        <dbReference type="ARBA" id="ARBA00022468"/>
    </source>
</evidence>
<dbReference type="SMART" id="SM00324">
    <property type="entry name" value="RhoGAP"/>
    <property type="match status" value="1"/>
</dbReference>
<feature type="coiled-coil region" evidence="3">
    <location>
        <begin position="158"/>
        <end position="192"/>
    </location>
</feature>
<feature type="region of interest" description="Disordered" evidence="4">
    <location>
        <begin position="319"/>
        <end position="443"/>
    </location>
</feature>
<dbReference type="OrthoDB" id="437889at2759"/>
<dbReference type="PROSITE" id="PS50238">
    <property type="entry name" value="RHOGAP"/>
    <property type="match status" value="1"/>
</dbReference>
<dbReference type="FunFam" id="1.20.1270.60:FF:000063">
    <property type="entry name" value="Rho GTPase activator"/>
    <property type="match status" value="1"/>
</dbReference>
<accession>A0A507QPR5</accession>
<evidence type="ECO:0008006" key="9">
    <source>
        <dbReference type="Google" id="ProtNLM"/>
    </source>
</evidence>
<dbReference type="PANTHER" id="PTHR23176">
    <property type="entry name" value="RHO/RAC/CDC GTPASE-ACTIVATING PROTEIN"/>
    <property type="match status" value="1"/>
</dbReference>
<dbReference type="InterPro" id="IPR050729">
    <property type="entry name" value="Rho-GAP"/>
</dbReference>
<dbReference type="PANTHER" id="PTHR23176:SF136">
    <property type="entry name" value="RHO GTPASE ACTIVATOR (RGD1)"/>
    <property type="match status" value="1"/>
</dbReference>
<dbReference type="GO" id="GO:0005938">
    <property type="term" value="C:cell cortex"/>
    <property type="evidence" value="ECO:0007669"/>
    <property type="project" value="UniProtKB-ARBA"/>
</dbReference>
<feature type="compositionally biased region" description="Pro residues" evidence="4">
    <location>
        <begin position="339"/>
        <end position="349"/>
    </location>
</feature>
<evidence type="ECO:0000313" key="7">
    <source>
        <dbReference type="EMBL" id="TQB69185.1"/>
    </source>
</evidence>
<feature type="domain" description="Rho-GAP" evidence="5">
    <location>
        <begin position="454"/>
        <end position="644"/>
    </location>
</feature>
<dbReference type="FunFam" id="1.10.555.10:FF:000041">
    <property type="entry name" value="Rho GTPase activator (Rgd1)"/>
    <property type="match status" value="1"/>
</dbReference>
<dbReference type="Pfam" id="PF00620">
    <property type="entry name" value="RhoGAP"/>
    <property type="match status" value="1"/>
</dbReference>
<keyword evidence="2 3" id="KW-0175">Coiled coil</keyword>
<evidence type="ECO:0000256" key="3">
    <source>
        <dbReference type="SAM" id="Coils"/>
    </source>
</evidence>
<dbReference type="InterPro" id="IPR001060">
    <property type="entry name" value="FCH_dom"/>
</dbReference>
<evidence type="ECO:0000313" key="8">
    <source>
        <dbReference type="Proteomes" id="UP000319663"/>
    </source>
</evidence>